<evidence type="ECO:0000313" key="2">
    <source>
        <dbReference type="EMBL" id="GES82323.1"/>
    </source>
</evidence>
<dbReference type="Proteomes" id="UP000615446">
    <property type="component" value="Unassembled WGS sequence"/>
</dbReference>
<feature type="region of interest" description="Disordered" evidence="1">
    <location>
        <begin position="62"/>
        <end position="89"/>
    </location>
</feature>
<proteinExistence type="predicted"/>
<protein>
    <submittedName>
        <fullName evidence="2">Uncharacterized protein</fullName>
    </submittedName>
</protein>
<evidence type="ECO:0000313" key="3">
    <source>
        <dbReference type="Proteomes" id="UP000615446"/>
    </source>
</evidence>
<reference evidence="2" key="1">
    <citation type="submission" date="2019-10" db="EMBL/GenBank/DDBJ databases">
        <title>Conservation and host-specific expression of non-tandemly repeated heterogenous ribosome RNA gene in arbuscular mycorrhizal fungi.</title>
        <authorList>
            <person name="Maeda T."/>
            <person name="Kobayashi Y."/>
            <person name="Nakagawa T."/>
            <person name="Ezawa T."/>
            <person name="Yamaguchi K."/>
            <person name="Bino T."/>
            <person name="Nishimoto Y."/>
            <person name="Shigenobu S."/>
            <person name="Kawaguchi M."/>
        </authorList>
    </citation>
    <scope>NUCLEOTIDE SEQUENCE</scope>
    <source>
        <strain evidence="2">HR1</strain>
    </source>
</reference>
<gene>
    <name evidence="2" type="ORF">RCL2_000953500</name>
</gene>
<sequence>MRTYCKKIHKDHKVIRIKVLIIGSETFIEVTFTSNEELLKALDMTSKDMWIRKEHMKFATHSSPEQNITLTSKTKTEFNNESDKTTTNTQKEKDNIIEVTSTSDNNMKIDELSLIQENLGILEEKFVLYRSILGSRLYSKLTVYLEAHFASEENKINAMKNSSIWREFDYLNKIHLSMDKTNKIVELEEPMIPREEITISKEKEIAIADKFEFH</sequence>
<dbReference type="AlphaFoldDB" id="A0A8H3QJS2"/>
<accession>A0A8H3QJS2</accession>
<comment type="caution">
    <text evidence="2">The sequence shown here is derived from an EMBL/GenBank/DDBJ whole genome shotgun (WGS) entry which is preliminary data.</text>
</comment>
<dbReference type="EMBL" id="BLAL01000060">
    <property type="protein sequence ID" value="GES82323.1"/>
    <property type="molecule type" value="Genomic_DNA"/>
</dbReference>
<feature type="compositionally biased region" description="Basic and acidic residues" evidence="1">
    <location>
        <begin position="74"/>
        <end position="89"/>
    </location>
</feature>
<evidence type="ECO:0000256" key="1">
    <source>
        <dbReference type="SAM" id="MobiDB-lite"/>
    </source>
</evidence>
<feature type="compositionally biased region" description="Polar residues" evidence="1">
    <location>
        <begin position="62"/>
        <end position="73"/>
    </location>
</feature>
<organism evidence="2 3">
    <name type="scientific">Rhizophagus clarus</name>
    <dbReference type="NCBI Taxonomy" id="94130"/>
    <lineage>
        <taxon>Eukaryota</taxon>
        <taxon>Fungi</taxon>
        <taxon>Fungi incertae sedis</taxon>
        <taxon>Mucoromycota</taxon>
        <taxon>Glomeromycotina</taxon>
        <taxon>Glomeromycetes</taxon>
        <taxon>Glomerales</taxon>
        <taxon>Glomeraceae</taxon>
        <taxon>Rhizophagus</taxon>
    </lineage>
</organism>
<name>A0A8H3QJS2_9GLOM</name>